<dbReference type="GO" id="GO:0140115">
    <property type="term" value="P:export across plasma membrane"/>
    <property type="evidence" value="ECO:0007669"/>
    <property type="project" value="UniProtKB-ARBA"/>
</dbReference>
<evidence type="ECO:0000256" key="3">
    <source>
        <dbReference type="ARBA" id="ARBA00022692"/>
    </source>
</evidence>
<sequence length="407" mass="43325">MTLSAAEPRPSRLPVAEFVAMLAMIFALTAFSIDAMLPAMPSIAAELSPDAPNRAQLIITFFVLGMGIGTFVTGPLSDSIGRRTVILGGAGLYCIGAALAWTAPTLELMLAARLLQGLGVAGPRIAGIALVRDLYSGREMARLVSFVMTIFSLVPAVAPLAGSWIISHSGWRAIFIAFILFAVISMTWFTIRQPETLPPERRRSLRLAPLLEAAREVLTNRLVVTVTAAQTLAFGCLFATLSSTQQVFDQTFGRAESFPKWFALIALLAGTGSIVNGRLVPHLGMRRLASGMFAFQAVNSALVMALFALGLVPQSIAFWLYLYWTVSVFFMIGLTIGNLNALAMEPMGHIAGMAASLVAAMATVMSVVVAIPIGLAFNGTPVPMMAGVFICTALARILMAFVPDRPA</sequence>
<dbReference type="AlphaFoldDB" id="A0A2S5JJ94"/>
<dbReference type="Proteomes" id="UP000239736">
    <property type="component" value="Unassembled WGS sequence"/>
</dbReference>
<dbReference type="GO" id="GO:0022857">
    <property type="term" value="F:transmembrane transporter activity"/>
    <property type="evidence" value="ECO:0007669"/>
    <property type="project" value="InterPro"/>
</dbReference>
<feature type="transmembrane region" description="Helical" evidence="6">
    <location>
        <begin position="383"/>
        <end position="402"/>
    </location>
</feature>
<protein>
    <submittedName>
        <fullName evidence="8">DHA1 family bicyclomycin/chloramphenicol resistance-like MFS transporter</fullName>
    </submittedName>
</protein>
<name>A0A2S5JJ94_9RHOB</name>
<feature type="domain" description="Major facilitator superfamily (MFS) profile" evidence="7">
    <location>
        <begin position="18"/>
        <end position="405"/>
    </location>
</feature>
<dbReference type="PANTHER" id="PTHR23502">
    <property type="entry name" value="MAJOR FACILITATOR SUPERFAMILY"/>
    <property type="match status" value="1"/>
</dbReference>
<gene>
    <name evidence="8" type="ORF">LV82_00739</name>
</gene>
<dbReference type="PROSITE" id="PS50850">
    <property type="entry name" value="MFS"/>
    <property type="match status" value="1"/>
</dbReference>
<feature type="transmembrane region" description="Helical" evidence="6">
    <location>
        <begin position="354"/>
        <end position="377"/>
    </location>
</feature>
<feature type="transmembrane region" description="Helical" evidence="6">
    <location>
        <begin position="261"/>
        <end position="280"/>
    </location>
</feature>
<evidence type="ECO:0000256" key="6">
    <source>
        <dbReference type="SAM" id="Phobius"/>
    </source>
</evidence>
<dbReference type="InterPro" id="IPR020846">
    <property type="entry name" value="MFS_dom"/>
</dbReference>
<feature type="transmembrane region" description="Helical" evidence="6">
    <location>
        <begin position="292"/>
        <end position="312"/>
    </location>
</feature>
<keyword evidence="5 6" id="KW-0472">Membrane</keyword>
<keyword evidence="3 6" id="KW-0812">Transmembrane</keyword>
<dbReference type="Gene3D" id="1.20.1720.10">
    <property type="entry name" value="Multidrug resistance protein D"/>
    <property type="match status" value="1"/>
</dbReference>
<evidence type="ECO:0000313" key="8">
    <source>
        <dbReference type="EMBL" id="PPB81530.1"/>
    </source>
</evidence>
<feature type="transmembrane region" description="Helical" evidence="6">
    <location>
        <begin position="110"/>
        <end position="131"/>
    </location>
</feature>
<feature type="transmembrane region" description="Helical" evidence="6">
    <location>
        <begin position="172"/>
        <end position="191"/>
    </location>
</feature>
<dbReference type="PANTHER" id="PTHR23502:SF132">
    <property type="entry name" value="POLYAMINE TRANSPORTER 2-RELATED"/>
    <property type="match status" value="1"/>
</dbReference>
<proteinExistence type="predicted"/>
<keyword evidence="2" id="KW-0813">Transport</keyword>
<feature type="transmembrane region" description="Helical" evidence="6">
    <location>
        <begin position="222"/>
        <end position="241"/>
    </location>
</feature>
<comment type="subcellular location">
    <subcellularLocation>
        <location evidence="1">Membrane</location>
        <topology evidence="1">Multi-pass membrane protein</topology>
    </subcellularLocation>
</comment>
<evidence type="ECO:0000256" key="1">
    <source>
        <dbReference type="ARBA" id="ARBA00004141"/>
    </source>
</evidence>
<reference evidence="8 9" key="1">
    <citation type="submission" date="2018-01" db="EMBL/GenBank/DDBJ databases">
        <title>Genomic Encyclopedia of Archaeal and Bacterial Type Strains, Phase II (KMG-II): from individual species to whole genera.</title>
        <authorList>
            <person name="Goeker M."/>
        </authorList>
    </citation>
    <scope>NUCLEOTIDE SEQUENCE [LARGE SCALE GENOMIC DNA]</scope>
    <source>
        <strain evidence="8 9">DSM 12048</strain>
    </source>
</reference>
<keyword evidence="9" id="KW-1185">Reference proteome</keyword>
<evidence type="ECO:0000256" key="4">
    <source>
        <dbReference type="ARBA" id="ARBA00022989"/>
    </source>
</evidence>
<feature type="transmembrane region" description="Helical" evidence="6">
    <location>
        <begin position="143"/>
        <end position="166"/>
    </location>
</feature>
<dbReference type="GO" id="GO:0042908">
    <property type="term" value="P:xenobiotic transport"/>
    <property type="evidence" value="ECO:0007669"/>
    <property type="project" value="UniProtKB-ARBA"/>
</dbReference>
<organism evidence="8 9">
    <name type="scientific">Albidovulum inexpectatum</name>
    <dbReference type="NCBI Taxonomy" id="196587"/>
    <lineage>
        <taxon>Bacteria</taxon>
        <taxon>Pseudomonadati</taxon>
        <taxon>Pseudomonadota</taxon>
        <taxon>Alphaproteobacteria</taxon>
        <taxon>Rhodobacterales</taxon>
        <taxon>Paracoccaceae</taxon>
        <taxon>Albidovulum</taxon>
    </lineage>
</organism>
<dbReference type="InterPro" id="IPR011701">
    <property type="entry name" value="MFS"/>
</dbReference>
<dbReference type="RefSeq" id="WP_104069379.1">
    <property type="nucleotide sequence ID" value="NZ_PRDS01000002.1"/>
</dbReference>
<accession>A0A2S5JJ94</accession>
<dbReference type="EMBL" id="PRDS01000002">
    <property type="protein sequence ID" value="PPB81530.1"/>
    <property type="molecule type" value="Genomic_DNA"/>
</dbReference>
<dbReference type="SUPFAM" id="SSF103473">
    <property type="entry name" value="MFS general substrate transporter"/>
    <property type="match status" value="1"/>
</dbReference>
<dbReference type="GO" id="GO:0005886">
    <property type="term" value="C:plasma membrane"/>
    <property type="evidence" value="ECO:0007669"/>
    <property type="project" value="TreeGrafter"/>
</dbReference>
<evidence type="ECO:0000256" key="5">
    <source>
        <dbReference type="ARBA" id="ARBA00023136"/>
    </source>
</evidence>
<dbReference type="CDD" id="cd17320">
    <property type="entry name" value="MFS_MdfA_MDR_like"/>
    <property type="match status" value="1"/>
</dbReference>
<evidence type="ECO:0000256" key="2">
    <source>
        <dbReference type="ARBA" id="ARBA00022448"/>
    </source>
</evidence>
<dbReference type="InterPro" id="IPR005829">
    <property type="entry name" value="Sugar_transporter_CS"/>
</dbReference>
<dbReference type="Pfam" id="PF07690">
    <property type="entry name" value="MFS_1"/>
    <property type="match status" value="1"/>
</dbReference>
<feature type="transmembrane region" description="Helical" evidence="6">
    <location>
        <begin position="12"/>
        <end position="33"/>
    </location>
</feature>
<comment type="caution">
    <text evidence="8">The sequence shown here is derived from an EMBL/GenBank/DDBJ whole genome shotgun (WGS) entry which is preliminary data.</text>
</comment>
<evidence type="ECO:0000313" key="9">
    <source>
        <dbReference type="Proteomes" id="UP000239736"/>
    </source>
</evidence>
<feature type="transmembrane region" description="Helical" evidence="6">
    <location>
        <begin position="53"/>
        <end position="72"/>
    </location>
</feature>
<dbReference type="PROSITE" id="PS00216">
    <property type="entry name" value="SUGAR_TRANSPORT_1"/>
    <property type="match status" value="1"/>
</dbReference>
<dbReference type="OrthoDB" id="9800416at2"/>
<dbReference type="InterPro" id="IPR036259">
    <property type="entry name" value="MFS_trans_sf"/>
</dbReference>
<feature type="transmembrane region" description="Helical" evidence="6">
    <location>
        <begin position="84"/>
        <end position="104"/>
    </location>
</feature>
<keyword evidence="4 6" id="KW-1133">Transmembrane helix</keyword>
<evidence type="ECO:0000259" key="7">
    <source>
        <dbReference type="PROSITE" id="PS50850"/>
    </source>
</evidence>
<feature type="transmembrane region" description="Helical" evidence="6">
    <location>
        <begin position="318"/>
        <end position="342"/>
    </location>
</feature>